<keyword evidence="2" id="KW-1185">Reference proteome</keyword>
<protein>
    <submittedName>
        <fullName evidence="1">Uncharacterized protein</fullName>
    </submittedName>
</protein>
<proteinExistence type="predicted"/>
<accession>A0A9P9YSX7</accession>
<evidence type="ECO:0000313" key="1">
    <source>
        <dbReference type="EMBL" id="KAI8042579.1"/>
    </source>
</evidence>
<gene>
    <name evidence="1" type="ORF">M5D96_003892</name>
</gene>
<name>A0A9P9YSX7_9MUSC</name>
<comment type="caution">
    <text evidence="1">The sequence shown here is derived from an EMBL/GenBank/DDBJ whole genome shotgun (WGS) entry which is preliminary data.</text>
</comment>
<evidence type="ECO:0000313" key="2">
    <source>
        <dbReference type="Proteomes" id="UP001059596"/>
    </source>
</evidence>
<dbReference type="EMBL" id="JAMKOV010000002">
    <property type="protein sequence ID" value="KAI8042579.1"/>
    <property type="molecule type" value="Genomic_DNA"/>
</dbReference>
<organism evidence="1 2">
    <name type="scientific">Drosophila gunungcola</name>
    <name type="common">fruit fly</name>
    <dbReference type="NCBI Taxonomy" id="103775"/>
    <lineage>
        <taxon>Eukaryota</taxon>
        <taxon>Metazoa</taxon>
        <taxon>Ecdysozoa</taxon>
        <taxon>Arthropoda</taxon>
        <taxon>Hexapoda</taxon>
        <taxon>Insecta</taxon>
        <taxon>Pterygota</taxon>
        <taxon>Neoptera</taxon>
        <taxon>Endopterygota</taxon>
        <taxon>Diptera</taxon>
        <taxon>Brachycera</taxon>
        <taxon>Muscomorpha</taxon>
        <taxon>Ephydroidea</taxon>
        <taxon>Drosophilidae</taxon>
        <taxon>Drosophila</taxon>
        <taxon>Sophophora</taxon>
    </lineage>
</organism>
<dbReference type="AlphaFoldDB" id="A0A9P9YSX7"/>
<sequence>MLYEFVRRYDSHRFISSIGRKNNKRRRRRWTWHQNVKRNALHVEIFEHITLLRYKRKTKAATTMASDTQQRSDNGKNWHYSYKTKRKIYGEAAHKNSDEQWTKF</sequence>
<dbReference type="Proteomes" id="UP001059596">
    <property type="component" value="Unassembled WGS sequence"/>
</dbReference>
<reference evidence="1" key="1">
    <citation type="journal article" date="2023" name="Genome Biol. Evol.">
        <title>Long-read-based Genome Assembly of Drosophila gunungcola Reveals Fewer Chemosensory Genes in Flower-breeding Species.</title>
        <authorList>
            <person name="Negi A."/>
            <person name="Liao B.Y."/>
            <person name="Yeh S.D."/>
        </authorList>
    </citation>
    <scope>NUCLEOTIDE SEQUENCE</scope>
    <source>
        <strain evidence="1">Sukarami</strain>
    </source>
</reference>